<comment type="similarity">
    <text evidence="1">Belongs to the PPR family. P subfamily.</text>
</comment>
<comment type="caution">
    <text evidence="5">The sequence shown here is derived from an EMBL/GenBank/DDBJ whole genome shotgun (WGS) entry which is preliminary data.</text>
</comment>
<keyword evidence="6" id="KW-1185">Reference proteome</keyword>
<evidence type="ECO:0000313" key="6">
    <source>
        <dbReference type="Proteomes" id="UP001237642"/>
    </source>
</evidence>
<evidence type="ECO:0000256" key="3">
    <source>
        <dbReference type="PROSITE-ProRule" id="PRU00708"/>
    </source>
</evidence>
<feature type="repeat" description="PPR" evidence="3">
    <location>
        <begin position="69"/>
        <end position="103"/>
    </location>
</feature>
<feature type="repeat" description="PPR" evidence="3">
    <location>
        <begin position="104"/>
        <end position="138"/>
    </location>
</feature>
<dbReference type="InterPro" id="IPR002885">
    <property type="entry name" value="PPR_rpt"/>
</dbReference>
<proteinExistence type="inferred from homology"/>
<evidence type="ECO:0000256" key="1">
    <source>
        <dbReference type="ARBA" id="ARBA00007626"/>
    </source>
</evidence>
<evidence type="ECO:0000256" key="2">
    <source>
        <dbReference type="ARBA" id="ARBA00022737"/>
    </source>
</evidence>
<dbReference type="AlphaFoldDB" id="A0AAD8H8B6"/>
<reference evidence="5" key="1">
    <citation type="submission" date="2023-02" db="EMBL/GenBank/DDBJ databases">
        <title>Genome of toxic invasive species Heracleum sosnowskyi carries increased number of genes despite the absence of recent whole-genome duplications.</title>
        <authorList>
            <person name="Schelkunov M."/>
            <person name="Shtratnikova V."/>
            <person name="Makarenko M."/>
            <person name="Klepikova A."/>
            <person name="Omelchenko D."/>
            <person name="Novikova G."/>
            <person name="Obukhova E."/>
            <person name="Bogdanov V."/>
            <person name="Penin A."/>
            <person name="Logacheva M."/>
        </authorList>
    </citation>
    <scope>NUCLEOTIDE SEQUENCE</scope>
    <source>
        <strain evidence="5">Hsosn_3</strain>
        <tissue evidence="5">Leaf</tissue>
    </source>
</reference>
<keyword evidence="2" id="KW-0677">Repeat</keyword>
<evidence type="ECO:0008006" key="7">
    <source>
        <dbReference type="Google" id="ProtNLM"/>
    </source>
</evidence>
<organism evidence="5 6">
    <name type="scientific">Heracleum sosnowskyi</name>
    <dbReference type="NCBI Taxonomy" id="360622"/>
    <lineage>
        <taxon>Eukaryota</taxon>
        <taxon>Viridiplantae</taxon>
        <taxon>Streptophyta</taxon>
        <taxon>Embryophyta</taxon>
        <taxon>Tracheophyta</taxon>
        <taxon>Spermatophyta</taxon>
        <taxon>Magnoliopsida</taxon>
        <taxon>eudicotyledons</taxon>
        <taxon>Gunneridae</taxon>
        <taxon>Pentapetalae</taxon>
        <taxon>asterids</taxon>
        <taxon>campanulids</taxon>
        <taxon>Apiales</taxon>
        <taxon>Apiaceae</taxon>
        <taxon>Apioideae</taxon>
        <taxon>apioid superclade</taxon>
        <taxon>Tordylieae</taxon>
        <taxon>Tordyliinae</taxon>
        <taxon>Heracleum</taxon>
    </lineage>
</organism>
<dbReference type="Gene3D" id="1.25.40.10">
    <property type="entry name" value="Tetratricopeptide repeat domain"/>
    <property type="match status" value="1"/>
</dbReference>
<dbReference type="EMBL" id="JAUIZM010000009">
    <property type="protein sequence ID" value="KAK1363067.1"/>
    <property type="molecule type" value="Genomic_DNA"/>
</dbReference>
<dbReference type="Pfam" id="PF13812">
    <property type="entry name" value="PPR_3"/>
    <property type="match status" value="1"/>
</dbReference>
<dbReference type="Proteomes" id="UP001237642">
    <property type="component" value="Unassembled WGS sequence"/>
</dbReference>
<evidence type="ECO:0000313" key="5">
    <source>
        <dbReference type="EMBL" id="KAK1363067.1"/>
    </source>
</evidence>
<reference evidence="5" key="2">
    <citation type="submission" date="2023-05" db="EMBL/GenBank/DDBJ databases">
        <authorList>
            <person name="Schelkunov M.I."/>
        </authorList>
    </citation>
    <scope>NUCLEOTIDE SEQUENCE</scope>
    <source>
        <strain evidence="5">Hsosn_3</strain>
        <tissue evidence="5">Leaf</tissue>
    </source>
</reference>
<dbReference type="InterPro" id="IPR011990">
    <property type="entry name" value="TPR-like_helical_dom_sf"/>
</dbReference>
<protein>
    <recommendedName>
        <fullName evidence="7">Pentatricopeptide repeat-containing protein</fullName>
    </recommendedName>
</protein>
<name>A0AAD8H8B6_9APIA</name>
<gene>
    <name evidence="5" type="ORF">POM88_038628</name>
</gene>
<evidence type="ECO:0000256" key="4">
    <source>
        <dbReference type="SAM" id="MobiDB-lite"/>
    </source>
</evidence>
<dbReference type="Pfam" id="PF13041">
    <property type="entry name" value="PPR_2"/>
    <property type="match status" value="1"/>
</dbReference>
<sequence>MDEALAMLNMIKSKKIMPTSCTYNILVDAYFRELKLASDGLSPTVVKHGKSMEALTLFYKIQDLGHKPDMVTYKTLLDGLCKNHYVDKALSLFRTIKYHGLIPDSDTYNIIIRGCLRNEKYNEACKLVGKMIDCGFLADEITSSLLLQLLLSEVQHPTLLAMHHKILHSGQKRITLVKVEEAMPAMLKVTLADIESDVNAGDNALERGQKRITLVKVEEAMPAMLKVTLADIESDVNAGDNALERVLDDAGEQGQVENQERVDGDAKLPMVT</sequence>
<dbReference type="PROSITE" id="PS51375">
    <property type="entry name" value="PPR"/>
    <property type="match status" value="2"/>
</dbReference>
<dbReference type="PANTHER" id="PTHR47447">
    <property type="entry name" value="OS03G0856100 PROTEIN"/>
    <property type="match status" value="1"/>
</dbReference>
<feature type="region of interest" description="Disordered" evidence="4">
    <location>
        <begin position="248"/>
        <end position="272"/>
    </location>
</feature>
<dbReference type="NCBIfam" id="TIGR00756">
    <property type="entry name" value="PPR"/>
    <property type="match status" value="2"/>
</dbReference>
<dbReference type="PANTHER" id="PTHR47447:SF28">
    <property type="entry name" value="PENTACOTRIPEPTIDE-REPEAT REGION OF PRORP DOMAIN-CONTAINING PROTEIN"/>
    <property type="match status" value="1"/>
</dbReference>
<accession>A0AAD8H8B6</accession>